<comment type="similarity">
    <text evidence="11">Belongs to the helicase family. PriA subfamily.</text>
</comment>
<feature type="binding site" evidence="11">
    <location>
        <position position="450"/>
    </location>
    <ligand>
        <name>Zn(2+)</name>
        <dbReference type="ChEBI" id="CHEBI:29105"/>
        <label>2</label>
    </ligand>
</feature>
<name>A0ABW1YPA3_9GAMM</name>
<keyword evidence="1 11" id="KW-0639">Primosome</keyword>
<dbReference type="InterPro" id="IPR041236">
    <property type="entry name" value="PriA_C"/>
</dbReference>
<evidence type="ECO:0000259" key="13">
    <source>
        <dbReference type="PROSITE" id="PS51194"/>
    </source>
</evidence>
<dbReference type="SMART" id="SM00490">
    <property type="entry name" value="HELICc"/>
    <property type="match status" value="1"/>
</dbReference>
<comment type="caution">
    <text evidence="14">The sequence shown here is derived from an EMBL/GenBank/DDBJ whole genome shotgun (WGS) entry which is preliminary data.</text>
</comment>
<dbReference type="CDD" id="cd18804">
    <property type="entry name" value="SF2_C_priA"/>
    <property type="match status" value="1"/>
</dbReference>
<feature type="binding site" evidence="11">
    <location>
        <position position="471"/>
    </location>
    <ligand>
        <name>Zn(2+)</name>
        <dbReference type="ChEBI" id="CHEBI:29105"/>
        <label>2</label>
    </ligand>
</feature>
<dbReference type="PANTHER" id="PTHR30580:SF0">
    <property type="entry name" value="PRIMOSOMAL PROTEIN N"/>
    <property type="match status" value="1"/>
</dbReference>
<dbReference type="Pfam" id="PF00271">
    <property type="entry name" value="Helicase_C"/>
    <property type="match status" value="1"/>
</dbReference>
<accession>A0ABW1YPA3</accession>
<dbReference type="InterPro" id="IPR005259">
    <property type="entry name" value="PriA"/>
</dbReference>
<dbReference type="Pfam" id="PF00270">
    <property type="entry name" value="DEAD"/>
    <property type="match status" value="1"/>
</dbReference>
<evidence type="ECO:0000256" key="10">
    <source>
        <dbReference type="ARBA" id="ARBA00023235"/>
    </source>
</evidence>
<dbReference type="GO" id="GO:0016787">
    <property type="term" value="F:hydrolase activity"/>
    <property type="evidence" value="ECO:0007669"/>
    <property type="project" value="UniProtKB-KW"/>
</dbReference>
<evidence type="ECO:0000256" key="5">
    <source>
        <dbReference type="ARBA" id="ARBA00022801"/>
    </source>
</evidence>
<evidence type="ECO:0000256" key="9">
    <source>
        <dbReference type="ARBA" id="ARBA00023125"/>
    </source>
</evidence>
<reference evidence="15" key="1">
    <citation type="journal article" date="2019" name="Int. J. Syst. Evol. Microbiol.">
        <title>The Global Catalogue of Microorganisms (GCM) 10K type strain sequencing project: providing services to taxonomists for standard genome sequencing and annotation.</title>
        <authorList>
            <consortium name="The Broad Institute Genomics Platform"/>
            <consortium name="The Broad Institute Genome Sequencing Center for Infectious Disease"/>
            <person name="Wu L."/>
            <person name="Ma J."/>
        </authorList>
    </citation>
    <scope>NUCLEOTIDE SEQUENCE [LARGE SCALE GENOMIC DNA]</scope>
    <source>
        <strain evidence="15">CGMCC 1.13718</strain>
    </source>
</reference>
<dbReference type="Pfam" id="PF18074">
    <property type="entry name" value="PriA_C"/>
    <property type="match status" value="1"/>
</dbReference>
<dbReference type="HAMAP" id="MF_00983">
    <property type="entry name" value="PriA"/>
    <property type="match status" value="1"/>
</dbReference>
<dbReference type="InterPro" id="IPR027417">
    <property type="entry name" value="P-loop_NTPase"/>
</dbReference>
<evidence type="ECO:0000259" key="12">
    <source>
        <dbReference type="PROSITE" id="PS51192"/>
    </source>
</evidence>
<dbReference type="CDD" id="cd17929">
    <property type="entry name" value="DEXHc_priA"/>
    <property type="match status" value="1"/>
</dbReference>
<evidence type="ECO:0000313" key="15">
    <source>
        <dbReference type="Proteomes" id="UP001596425"/>
    </source>
</evidence>
<dbReference type="NCBIfam" id="TIGR00595">
    <property type="entry name" value="priA"/>
    <property type="match status" value="1"/>
</dbReference>
<evidence type="ECO:0000256" key="1">
    <source>
        <dbReference type="ARBA" id="ARBA00022515"/>
    </source>
</evidence>
<dbReference type="SMART" id="SM00487">
    <property type="entry name" value="DEXDc"/>
    <property type="match status" value="1"/>
</dbReference>
<evidence type="ECO:0000256" key="3">
    <source>
        <dbReference type="ARBA" id="ARBA00022723"/>
    </source>
</evidence>
<dbReference type="Gene3D" id="3.40.50.300">
    <property type="entry name" value="P-loop containing nucleotide triphosphate hydrolases"/>
    <property type="match status" value="2"/>
</dbReference>
<dbReference type="SUPFAM" id="SSF52540">
    <property type="entry name" value="P-loop containing nucleoside triphosphate hydrolases"/>
    <property type="match status" value="2"/>
</dbReference>
<dbReference type="PROSITE" id="PS51192">
    <property type="entry name" value="HELICASE_ATP_BIND_1"/>
    <property type="match status" value="1"/>
</dbReference>
<comment type="subunit">
    <text evidence="11">Component of the replication restart primosome.</text>
</comment>
<feature type="binding site" evidence="11">
    <location>
        <position position="444"/>
    </location>
    <ligand>
        <name>Zn(2+)</name>
        <dbReference type="ChEBI" id="CHEBI:29105"/>
        <label>1</label>
    </ligand>
</feature>
<dbReference type="RefSeq" id="WP_226864758.1">
    <property type="nucleotide sequence ID" value="NZ_JACZFR010000015.1"/>
</dbReference>
<feature type="domain" description="Helicase C-terminal" evidence="13">
    <location>
        <begin position="465"/>
        <end position="630"/>
    </location>
</feature>
<dbReference type="EMBL" id="JBHSVR010000001">
    <property type="protein sequence ID" value="MFC6633733.1"/>
    <property type="molecule type" value="Genomic_DNA"/>
</dbReference>
<dbReference type="EC" id="5.6.2.4" evidence="11"/>
<keyword evidence="4 11" id="KW-0547">Nucleotide-binding</keyword>
<keyword evidence="8 11" id="KW-0067">ATP-binding</keyword>
<feature type="binding site" evidence="11">
    <location>
        <position position="468"/>
    </location>
    <ligand>
        <name>Zn(2+)</name>
        <dbReference type="ChEBI" id="CHEBI:29105"/>
        <label>2</label>
    </ligand>
</feature>
<evidence type="ECO:0000256" key="4">
    <source>
        <dbReference type="ARBA" id="ARBA00022741"/>
    </source>
</evidence>
<dbReference type="InterPro" id="IPR041222">
    <property type="entry name" value="PriA_3primeBD"/>
</dbReference>
<keyword evidence="9 11" id="KW-0238">DNA-binding</keyword>
<dbReference type="Pfam" id="PF18319">
    <property type="entry name" value="Zn_ribbon_PriA"/>
    <property type="match status" value="1"/>
</dbReference>
<dbReference type="PANTHER" id="PTHR30580">
    <property type="entry name" value="PRIMOSOMAL PROTEIN N"/>
    <property type="match status" value="1"/>
</dbReference>
<dbReference type="InterPro" id="IPR042115">
    <property type="entry name" value="PriA_3primeBD_sf"/>
</dbReference>
<feature type="binding site" evidence="11">
    <location>
        <position position="484"/>
    </location>
    <ligand>
        <name>Zn(2+)</name>
        <dbReference type="ChEBI" id="CHEBI:29105"/>
        <label>1</label>
    </ligand>
</feature>
<dbReference type="NCBIfam" id="NF004067">
    <property type="entry name" value="PRK05580.1-4"/>
    <property type="match status" value="1"/>
</dbReference>
<keyword evidence="3 11" id="KW-0479">Metal-binding</keyword>
<evidence type="ECO:0000256" key="7">
    <source>
        <dbReference type="ARBA" id="ARBA00022833"/>
    </source>
</evidence>
<comment type="function">
    <text evidence="11">Initiates the restart of stalled replication forks, which reloads the replicative helicase on sites other than the origin of replication. Recognizes and binds to abandoned replication forks and remodels them to uncover a helicase loading site. Promotes assembly of the primosome at these replication forks.</text>
</comment>
<evidence type="ECO:0000256" key="2">
    <source>
        <dbReference type="ARBA" id="ARBA00022705"/>
    </source>
</evidence>
<feature type="domain" description="Helicase ATP-binding" evidence="12">
    <location>
        <begin position="215"/>
        <end position="382"/>
    </location>
</feature>
<sequence length="737" mass="81034">MASDGANPAILRLAVPVPLRRLFDYLPPEGIDLSTLSPGQRLWVPFGGRKLVAVLVDMVPESPLAQLKPALELIDSAPVFDGCCRDFLHWAADYYQAPVGELYAAALPAALRKGKPADHWAEQWLQLTTEGKGLPETALSRAPKQQALLQLLLERGRQSRTQLKALDHSTATIRALQDRGLVEWIAGPTVPPAIPAAEATAPPELNEEQRQVLDAIPVDRFSASLLEGTTGSGKTEVYLRLMEQVLTGGKQALLLVPEIGLTPQTLRRIAARFPDRSIAALHSGLAEGERAQAWLSAAAGQADIVIGTRSAILTPLPRLGAVIVDEEHDGSFKQQDGVRYSARDLAMVLGRNAGVPVLLGSATPSLESLHNALSGRYQHLRLRQRAGNARPPQIHLVPTLGQQLEEGFAPQVLRHIGETLARGEQALVFINRRGFAPALTCDDCGWLADCPHCSSKLTMHRRQRQLRCHHCDYRRSLVDSCPQCHSRSLSALGGGTERSEELLARRFADYPVIRVDRDTTASKQALDRLLAPARDGKPCLLLGTQMLAKGHHLPRVTLVVIQDADGGLFSADFRAPERTGQLLEQVAGRAGRGDLPGRVLVQSRYPEHPLLQLLLEKGYGPFARQLLRDRAVAQLPPLRAMALVRAECEEPRWAEEFLETARTQMQALAPPSPQLSYLGPVPALLERKSGRFRFYVQITAEKRGQLQPLLARLCQWAEGNRNRRLRWAVDMDAQELS</sequence>
<keyword evidence="10 11" id="KW-0413">Isomerase</keyword>
<protein>
    <recommendedName>
        <fullName evidence="11">Replication restart protein PriA</fullName>
    </recommendedName>
    <alternativeName>
        <fullName evidence="11">ATP-dependent DNA helicase PriA</fullName>
        <ecNumber evidence="11">5.6.2.4</ecNumber>
    </alternativeName>
    <alternativeName>
        <fullName evidence="11">DNA 3'-5' helicase PriA</fullName>
    </alternativeName>
</protein>
<feature type="binding site" evidence="11">
    <location>
        <position position="453"/>
    </location>
    <ligand>
        <name>Zn(2+)</name>
        <dbReference type="ChEBI" id="CHEBI:29105"/>
        <label>2</label>
    </ligand>
</feature>
<dbReference type="InterPro" id="IPR014001">
    <property type="entry name" value="Helicase_ATP-bd"/>
</dbReference>
<proteinExistence type="inferred from homology"/>
<dbReference type="Gene3D" id="3.40.1440.60">
    <property type="entry name" value="PriA, 3(prime) DNA-binding domain"/>
    <property type="match status" value="1"/>
</dbReference>
<dbReference type="InterPro" id="IPR001650">
    <property type="entry name" value="Helicase_C-like"/>
</dbReference>
<comment type="catalytic activity">
    <reaction evidence="11">
        <text>Couples ATP hydrolysis with the unwinding of duplex DNA by translocating in the 3'-5' direction.</text>
        <dbReference type="EC" id="5.6.2.4"/>
    </reaction>
</comment>
<keyword evidence="7 11" id="KW-0862">Zinc</keyword>
<evidence type="ECO:0000313" key="14">
    <source>
        <dbReference type="EMBL" id="MFC6633733.1"/>
    </source>
</evidence>
<comment type="catalytic activity">
    <reaction evidence="11">
        <text>ATP + H2O = ADP + phosphate + H(+)</text>
        <dbReference type="Rhea" id="RHEA:13065"/>
        <dbReference type="ChEBI" id="CHEBI:15377"/>
        <dbReference type="ChEBI" id="CHEBI:15378"/>
        <dbReference type="ChEBI" id="CHEBI:30616"/>
        <dbReference type="ChEBI" id="CHEBI:43474"/>
        <dbReference type="ChEBI" id="CHEBI:456216"/>
        <dbReference type="EC" id="5.6.2.4"/>
    </reaction>
</comment>
<feature type="binding site" evidence="11">
    <location>
        <position position="481"/>
    </location>
    <ligand>
        <name>Zn(2+)</name>
        <dbReference type="ChEBI" id="CHEBI:29105"/>
        <label>1</label>
    </ligand>
</feature>
<gene>
    <name evidence="11" type="primary">priA</name>
    <name evidence="14" type="ORF">ACFQBM_10590</name>
</gene>
<keyword evidence="15" id="KW-1185">Reference proteome</keyword>
<keyword evidence="2 11" id="KW-0235">DNA replication</keyword>
<dbReference type="PROSITE" id="PS51194">
    <property type="entry name" value="HELICASE_CTER"/>
    <property type="match status" value="1"/>
</dbReference>
<evidence type="ECO:0000256" key="6">
    <source>
        <dbReference type="ARBA" id="ARBA00022806"/>
    </source>
</evidence>
<dbReference type="Pfam" id="PF17764">
    <property type="entry name" value="PriA_3primeBD"/>
    <property type="match status" value="1"/>
</dbReference>
<dbReference type="InterPro" id="IPR011545">
    <property type="entry name" value="DEAD/DEAH_box_helicase_dom"/>
</dbReference>
<keyword evidence="6 11" id="KW-0347">Helicase</keyword>
<dbReference type="Proteomes" id="UP001596425">
    <property type="component" value="Unassembled WGS sequence"/>
</dbReference>
<feature type="binding site" evidence="11">
    <location>
        <position position="441"/>
    </location>
    <ligand>
        <name>Zn(2+)</name>
        <dbReference type="ChEBI" id="CHEBI:29105"/>
        <label>1</label>
    </ligand>
</feature>
<organism evidence="14 15">
    <name type="scientific">Microbulbifer taiwanensis</name>
    <dbReference type="NCBI Taxonomy" id="986746"/>
    <lineage>
        <taxon>Bacteria</taxon>
        <taxon>Pseudomonadati</taxon>
        <taxon>Pseudomonadota</taxon>
        <taxon>Gammaproteobacteria</taxon>
        <taxon>Cellvibrionales</taxon>
        <taxon>Microbulbiferaceae</taxon>
        <taxon>Microbulbifer</taxon>
    </lineage>
</organism>
<keyword evidence="5 11" id="KW-0378">Hydrolase</keyword>
<comment type="cofactor">
    <cofactor evidence="11">
        <name>Zn(2+)</name>
        <dbReference type="ChEBI" id="CHEBI:29105"/>
    </cofactor>
    <text evidence="11">Binds 2 zinc ions per subunit.</text>
</comment>
<evidence type="ECO:0000256" key="8">
    <source>
        <dbReference type="ARBA" id="ARBA00022840"/>
    </source>
</evidence>
<dbReference type="InterPro" id="IPR040498">
    <property type="entry name" value="PriA_CRR"/>
</dbReference>
<evidence type="ECO:0000256" key="11">
    <source>
        <dbReference type="HAMAP-Rule" id="MF_00983"/>
    </source>
</evidence>